<dbReference type="STRING" id="1423755.FC40_GL000413"/>
<keyword evidence="3" id="KW-1185">Reference proteome</keyword>
<dbReference type="Proteomes" id="UP000051054">
    <property type="component" value="Unassembled WGS sequence"/>
</dbReference>
<organism evidence="2 3">
    <name type="scientific">Ligilactobacillus hayakitensis DSM 18933 = JCM 14209</name>
    <dbReference type="NCBI Taxonomy" id="1423755"/>
    <lineage>
        <taxon>Bacteria</taxon>
        <taxon>Bacillati</taxon>
        <taxon>Bacillota</taxon>
        <taxon>Bacilli</taxon>
        <taxon>Lactobacillales</taxon>
        <taxon>Lactobacillaceae</taxon>
        <taxon>Ligilactobacillus</taxon>
    </lineage>
</organism>
<sequence>MYWKNKRLAGFFLGDSLLGLTIICVGIILLFGNFVFLSKKEKQGYQNLERNKQLLNQVRKDTYREQINNHGTIYIDEKVQLNW</sequence>
<dbReference type="AlphaFoldDB" id="A0A0R1WNL3"/>
<evidence type="ECO:0000313" key="2">
    <source>
        <dbReference type="EMBL" id="KRM19249.1"/>
    </source>
</evidence>
<protein>
    <submittedName>
        <fullName evidence="2">Uncharacterized protein</fullName>
    </submittedName>
</protein>
<proteinExistence type="predicted"/>
<feature type="transmembrane region" description="Helical" evidence="1">
    <location>
        <begin position="12"/>
        <end position="37"/>
    </location>
</feature>
<accession>A0A0R1WNL3</accession>
<keyword evidence="1" id="KW-0812">Transmembrane</keyword>
<keyword evidence="1" id="KW-0472">Membrane</keyword>
<evidence type="ECO:0000313" key="3">
    <source>
        <dbReference type="Proteomes" id="UP000051054"/>
    </source>
</evidence>
<name>A0A0R1WNL3_9LACO</name>
<keyword evidence="1" id="KW-1133">Transmembrane helix</keyword>
<dbReference type="EMBL" id="AZGD01000081">
    <property type="protein sequence ID" value="KRM19249.1"/>
    <property type="molecule type" value="Genomic_DNA"/>
</dbReference>
<evidence type="ECO:0000256" key="1">
    <source>
        <dbReference type="SAM" id="Phobius"/>
    </source>
</evidence>
<dbReference type="RefSeq" id="WP_025022530.1">
    <property type="nucleotide sequence ID" value="NZ_AZGD01000081.1"/>
</dbReference>
<reference evidence="2 3" key="1">
    <citation type="journal article" date="2015" name="Genome Announc.">
        <title>Expanding the biotechnology potential of lactobacilli through comparative genomics of 213 strains and associated genera.</title>
        <authorList>
            <person name="Sun Z."/>
            <person name="Harris H.M."/>
            <person name="McCann A."/>
            <person name="Guo C."/>
            <person name="Argimon S."/>
            <person name="Zhang W."/>
            <person name="Yang X."/>
            <person name="Jeffery I.B."/>
            <person name="Cooney J.C."/>
            <person name="Kagawa T.F."/>
            <person name="Liu W."/>
            <person name="Song Y."/>
            <person name="Salvetti E."/>
            <person name="Wrobel A."/>
            <person name="Rasinkangas P."/>
            <person name="Parkhill J."/>
            <person name="Rea M.C."/>
            <person name="O'Sullivan O."/>
            <person name="Ritari J."/>
            <person name="Douillard F.P."/>
            <person name="Paul Ross R."/>
            <person name="Yang R."/>
            <person name="Briner A.E."/>
            <person name="Felis G.E."/>
            <person name="de Vos W.M."/>
            <person name="Barrangou R."/>
            <person name="Klaenhammer T.R."/>
            <person name="Caufield P.W."/>
            <person name="Cui Y."/>
            <person name="Zhang H."/>
            <person name="O'Toole P.W."/>
        </authorList>
    </citation>
    <scope>NUCLEOTIDE SEQUENCE [LARGE SCALE GENOMIC DNA]</scope>
    <source>
        <strain evidence="2 3">DSM 18933</strain>
    </source>
</reference>
<gene>
    <name evidence="2" type="ORF">FC40_GL000413</name>
</gene>
<comment type="caution">
    <text evidence="2">The sequence shown here is derived from an EMBL/GenBank/DDBJ whole genome shotgun (WGS) entry which is preliminary data.</text>
</comment>